<dbReference type="GO" id="GO:0006629">
    <property type="term" value="P:lipid metabolic process"/>
    <property type="evidence" value="ECO:0007669"/>
    <property type="project" value="UniProtKB-KW"/>
</dbReference>
<dbReference type="Proteomes" id="UP000001449">
    <property type="component" value="Chromosome 1"/>
</dbReference>
<dbReference type="InterPro" id="IPR009617">
    <property type="entry name" value="Seipin"/>
</dbReference>
<feature type="region of interest" description="Disordered" evidence="7">
    <location>
        <begin position="397"/>
        <end position="455"/>
    </location>
</feature>
<feature type="transmembrane region" description="Helical" evidence="8">
    <location>
        <begin position="54"/>
        <end position="80"/>
    </location>
</feature>
<keyword evidence="10" id="KW-1185">Reference proteome</keyword>
<dbReference type="GO" id="GO:0034389">
    <property type="term" value="P:lipid droplet organization"/>
    <property type="evidence" value="ECO:0000318"/>
    <property type="project" value="GO_Central"/>
</dbReference>
<dbReference type="STRING" id="35128.B8BQC6"/>
<dbReference type="OMA" id="SCESMAD"/>
<dbReference type="GeneID" id="7445650"/>
<dbReference type="GO" id="GO:0140042">
    <property type="term" value="P:lipid droplet formation"/>
    <property type="evidence" value="ECO:0007669"/>
    <property type="project" value="UniProtKB-ARBA"/>
</dbReference>
<evidence type="ECO:0000256" key="3">
    <source>
        <dbReference type="ARBA" id="ARBA00022824"/>
    </source>
</evidence>
<dbReference type="KEGG" id="tps:THAPSDRAFT_1237"/>
<evidence type="ECO:0000256" key="5">
    <source>
        <dbReference type="ARBA" id="ARBA00023098"/>
    </source>
</evidence>
<dbReference type="PaxDb" id="35128-Thaps1237"/>
<keyword evidence="6 8" id="KW-0472">Membrane</keyword>
<evidence type="ECO:0000256" key="7">
    <source>
        <dbReference type="SAM" id="MobiDB-lite"/>
    </source>
</evidence>
<reference evidence="9 10" key="2">
    <citation type="journal article" date="2008" name="Nature">
        <title>The Phaeodactylum genome reveals the evolutionary history of diatom genomes.</title>
        <authorList>
            <person name="Bowler C."/>
            <person name="Allen A.E."/>
            <person name="Badger J.H."/>
            <person name="Grimwood J."/>
            <person name="Jabbari K."/>
            <person name="Kuo A."/>
            <person name="Maheswari U."/>
            <person name="Martens C."/>
            <person name="Maumus F."/>
            <person name="Otillar R.P."/>
            <person name="Rayko E."/>
            <person name="Salamov A."/>
            <person name="Vandepoele K."/>
            <person name="Beszteri B."/>
            <person name="Gruber A."/>
            <person name="Heijde M."/>
            <person name="Katinka M."/>
            <person name="Mock T."/>
            <person name="Valentin K."/>
            <person name="Verret F."/>
            <person name="Berges J.A."/>
            <person name="Brownlee C."/>
            <person name="Cadoret J.P."/>
            <person name="Chiovitti A."/>
            <person name="Choi C.J."/>
            <person name="Coesel S."/>
            <person name="De Martino A."/>
            <person name="Detter J.C."/>
            <person name="Durkin C."/>
            <person name="Falciatore A."/>
            <person name="Fournet J."/>
            <person name="Haruta M."/>
            <person name="Huysman M.J."/>
            <person name="Jenkins B.D."/>
            <person name="Jiroutova K."/>
            <person name="Jorgensen R.E."/>
            <person name="Joubert Y."/>
            <person name="Kaplan A."/>
            <person name="Kroger N."/>
            <person name="Kroth P.G."/>
            <person name="La Roche J."/>
            <person name="Lindquist E."/>
            <person name="Lommer M."/>
            <person name="Martin-Jezequel V."/>
            <person name="Lopez P.J."/>
            <person name="Lucas S."/>
            <person name="Mangogna M."/>
            <person name="McGinnis K."/>
            <person name="Medlin L.K."/>
            <person name="Montsant A."/>
            <person name="Oudot-Le Secq M.P."/>
            <person name="Napoli C."/>
            <person name="Obornik M."/>
            <person name="Parker M.S."/>
            <person name="Petit J.L."/>
            <person name="Porcel B.M."/>
            <person name="Poulsen N."/>
            <person name="Robison M."/>
            <person name="Rychlewski L."/>
            <person name="Rynearson T.A."/>
            <person name="Schmutz J."/>
            <person name="Shapiro H."/>
            <person name="Siaut M."/>
            <person name="Stanley M."/>
            <person name="Sussman M.R."/>
            <person name="Taylor A.R."/>
            <person name="Vardi A."/>
            <person name="von Dassow P."/>
            <person name="Vyverman W."/>
            <person name="Willis A."/>
            <person name="Wyrwicz L.S."/>
            <person name="Rokhsar D.S."/>
            <person name="Weissenbach J."/>
            <person name="Armbrust E.V."/>
            <person name="Green B.R."/>
            <person name="Van de Peer Y."/>
            <person name="Grigoriev I.V."/>
        </authorList>
    </citation>
    <scope>NUCLEOTIDE SEQUENCE [LARGE SCALE GENOMIC DNA]</scope>
    <source>
        <strain evidence="9 10">CCMP1335</strain>
    </source>
</reference>
<protein>
    <recommendedName>
        <fullName evidence="11">Seipin</fullName>
    </recommendedName>
</protein>
<keyword evidence="3" id="KW-0256">Endoplasmic reticulum</keyword>
<feature type="compositionally biased region" description="Basic and acidic residues" evidence="7">
    <location>
        <begin position="427"/>
        <end position="438"/>
    </location>
</feature>
<name>B8BQC6_THAPS</name>
<evidence type="ECO:0000313" key="9">
    <source>
        <dbReference type="EMBL" id="EED96343.1"/>
    </source>
</evidence>
<evidence type="ECO:0000256" key="8">
    <source>
        <dbReference type="SAM" id="Phobius"/>
    </source>
</evidence>
<sequence length="502" mass="55800">MTNDEGGGARRHPRAERILMHAIGYEPINLPPPPRYDEKLHDIFFQGILPFCMWLLKALLCIIALLILSMGTYWLIYWGVIMRGLEVRSRPIFFDYSVGESIMPMGRVDLRSTRNAPWIQSCDNSLASSHLSTSELCMNEDKRQVVVLDNPNAYCKESTGSCATLGEAEATNTPTKESILIQGQHYFLEVVLILPESEINKQVGVFMLTVDLLSDKKQLLATSIQSSMFPYESRLVGTLRKMTVLLPLVFGMISETRAISLLCFDNYVDANIERSLSFVEVSLGVAQPASFPATSQTIQILSAELRYGKEMNTIQIFCRNWRYLCAVVGVVVIFIGYTLLLFNMVRRREPGGAEPYAHMFDSANGSVGHQTGSQHSMLGADIEFLDSDDEWEPIDAADNERQNAKVSNKGCSDRDASDNVVSDEESVASKDDDNREPMHNQADSATNPKSFPEGNLAQNAAVQGHPTLFASADKEEKCLADMVMKGQAKYEVFTVPPPPPSD</sequence>
<dbReference type="CDD" id="cd23995">
    <property type="entry name" value="Seipin_BSCL2_like"/>
    <property type="match status" value="1"/>
</dbReference>
<dbReference type="PANTHER" id="PTHR21212:SF0">
    <property type="entry name" value="SEIPIN"/>
    <property type="match status" value="1"/>
</dbReference>
<accession>B8BQC6</accession>
<dbReference type="PANTHER" id="PTHR21212">
    <property type="entry name" value="BERNARDINELLI-SEIP CONGENITAL LIPODYSTROPHY 2 HOMOLOG BSCL2 PROTEIN"/>
    <property type="match status" value="1"/>
</dbReference>
<dbReference type="AlphaFoldDB" id="B8BQC6"/>
<evidence type="ECO:0008006" key="11">
    <source>
        <dbReference type="Google" id="ProtNLM"/>
    </source>
</evidence>
<evidence type="ECO:0000313" key="10">
    <source>
        <dbReference type="Proteomes" id="UP000001449"/>
    </source>
</evidence>
<keyword evidence="5" id="KW-0443">Lipid metabolism</keyword>
<evidence type="ECO:0000256" key="6">
    <source>
        <dbReference type="ARBA" id="ARBA00023136"/>
    </source>
</evidence>
<evidence type="ECO:0000256" key="1">
    <source>
        <dbReference type="ARBA" id="ARBA00004477"/>
    </source>
</evidence>
<evidence type="ECO:0000256" key="4">
    <source>
        <dbReference type="ARBA" id="ARBA00022989"/>
    </source>
</evidence>
<evidence type="ECO:0000256" key="2">
    <source>
        <dbReference type="ARBA" id="ARBA00022692"/>
    </source>
</evidence>
<dbReference type="GO" id="GO:0019915">
    <property type="term" value="P:lipid storage"/>
    <property type="evidence" value="ECO:0000318"/>
    <property type="project" value="GO_Central"/>
</dbReference>
<proteinExistence type="predicted"/>
<keyword evidence="4 8" id="KW-1133">Transmembrane helix</keyword>
<dbReference type="InParanoid" id="B8BQC6"/>
<gene>
    <name evidence="9" type="ORF">THAPSDRAFT_1237</name>
</gene>
<organism evidence="9 10">
    <name type="scientific">Thalassiosira pseudonana</name>
    <name type="common">Marine diatom</name>
    <name type="synonym">Cyclotella nana</name>
    <dbReference type="NCBI Taxonomy" id="35128"/>
    <lineage>
        <taxon>Eukaryota</taxon>
        <taxon>Sar</taxon>
        <taxon>Stramenopiles</taxon>
        <taxon>Ochrophyta</taxon>
        <taxon>Bacillariophyta</taxon>
        <taxon>Coscinodiscophyceae</taxon>
        <taxon>Thalassiosirophycidae</taxon>
        <taxon>Thalassiosirales</taxon>
        <taxon>Thalassiosiraceae</taxon>
        <taxon>Thalassiosira</taxon>
    </lineage>
</organism>
<dbReference type="GO" id="GO:0005789">
    <property type="term" value="C:endoplasmic reticulum membrane"/>
    <property type="evidence" value="ECO:0000318"/>
    <property type="project" value="GO_Central"/>
</dbReference>
<dbReference type="Pfam" id="PF06775">
    <property type="entry name" value="Seipin"/>
    <property type="match status" value="1"/>
</dbReference>
<dbReference type="eggNOG" id="KOG4200">
    <property type="taxonomic scope" value="Eukaryota"/>
</dbReference>
<dbReference type="RefSeq" id="XP_002286702.1">
    <property type="nucleotide sequence ID" value="XM_002286666.1"/>
</dbReference>
<keyword evidence="2 8" id="KW-0812">Transmembrane</keyword>
<dbReference type="EMBL" id="CM000638">
    <property type="protein sequence ID" value="EED96343.1"/>
    <property type="molecule type" value="Genomic_DNA"/>
</dbReference>
<feature type="transmembrane region" description="Helical" evidence="8">
    <location>
        <begin position="321"/>
        <end position="342"/>
    </location>
</feature>
<dbReference type="HOGENOM" id="CLU_543493_0_0_1"/>
<reference evidence="9 10" key="1">
    <citation type="journal article" date="2004" name="Science">
        <title>The genome of the diatom Thalassiosira pseudonana: ecology, evolution, and metabolism.</title>
        <authorList>
            <person name="Armbrust E.V."/>
            <person name="Berges J.A."/>
            <person name="Bowler C."/>
            <person name="Green B.R."/>
            <person name="Martinez D."/>
            <person name="Putnam N.H."/>
            <person name="Zhou S."/>
            <person name="Allen A.E."/>
            <person name="Apt K.E."/>
            <person name="Bechner M."/>
            <person name="Brzezinski M.A."/>
            <person name="Chaal B.K."/>
            <person name="Chiovitti A."/>
            <person name="Davis A.K."/>
            <person name="Demarest M.S."/>
            <person name="Detter J.C."/>
            <person name="Glavina T."/>
            <person name="Goodstein D."/>
            <person name="Hadi M.Z."/>
            <person name="Hellsten U."/>
            <person name="Hildebrand M."/>
            <person name="Jenkins B.D."/>
            <person name="Jurka J."/>
            <person name="Kapitonov V.V."/>
            <person name="Kroger N."/>
            <person name="Lau W.W."/>
            <person name="Lane T.W."/>
            <person name="Larimer F.W."/>
            <person name="Lippmeier J.C."/>
            <person name="Lucas S."/>
            <person name="Medina M."/>
            <person name="Montsant A."/>
            <person name="Obornik M."/>
            <person name="Parker M.S."/>
            <person name="Palenik B."/>
            <person name="Pazour G.J."/>
            <person name="Richardson P.M."/>
            <person name="Rynearson T.A."/>
            <person name="Saito M.A."/>
            <person name="Schwartz D.C."/>
            <person name="Thamatrakoln K."/>
            <person name="Valentin K."/>
            <person name="Vardi A."/>
            <person name="Wilkerson F.P."/>
            <person name="Rokhsar D.S."/>
        </authorList>
    </citation>
    <scope>NUCLEOTIDE SEQUENCE [LARGE SCALE GENOMIC DNA]</scope>
    <source>
        <strain evidence="9 10">CCMP1335</strain>
    </source>
</reference>
<comment type="subcellular location">
    <subcellularLocation>
        <location evidence="1">Endoplasmic reticulum membrane</location>
        <topology evidence="1">Multi-pass membrane protein</topology>
    </subcellularLocation>
</comment>